<evidence type="ECO:0000256" key="3">
    <source>
        <dbReference type="ARBA" id="ARBA00023082"/>
    </source>
</evidence>
<dbReference type="Pfam" id="PF04542">
    <property type="entry name" value="Sigma70_r2"/>
    <property type="match status" value="1"/>
</dbReference>
<dbReference type="InterPro" id="IPR013324">
    <property type="entry name" value="RNA_pol_sigma_r3/r4-like"/>
</dbReference>
<dbReference type="InterPro" id="IPR036388">
    <property type="entry name" value="WH-like_DNA-bd_sf"/>
</dbReference>
<dbReference type="InterPro" id="IPR014284">
    <property type="entry name" value="RNA_pol_sigma-70_dom"/>
</dbReference>
<comment type="similarity">
    <text evidence="1">Belongs to the sigma-70 factor family. ECF subfamily.</text>
</comment>
<dbReference type="PANTHER" id="PTHR43133:SF63">
    <property type="entry name" value="RNA POLYMERASE SIGMA FACTOR FECI-RELATED"/>
    <property type="match status" value="1"/>
</dbReference>
<keyword evidence="9" id="KW-1185">Reference proteome</keyword>
<evidence type="ECO:0000256" key="2">
    <source>
        <dbReference type="ARBA" id="ARBA00023015"/>
    </source>
</evidence>
<dbReference type="SUPFAM" id="SSF88659">
    <property type="entry name" value="Sigma3 and sigma4 domains of RNA polymerase sigma factors"/>
    <property type="match status" value="1"/>
</dbReference>
<evidence type="ECO:0000256" key="5">
    <source>
        <dbReference type="SAM" id="MobiDB-lite"/>
    </source>
</evidence>
<dbReference type="NCBIfam" id="TIGR02937">
    <property type="entry name" value="sigma70-ECF"/>
    <property type="match status" value="1"/>
</dbReference>
<feature type="region of interest" description="Disordered" evidence="5">
    <location>
        <begin position="1"/>
        <end position="20"/>
    </location>
</feature>
<keyword evidence="4" id="KW-0804">Transcription</keyword>
<evidence type="ECO:0000259" key="6">
    <source>
        <dbReference type="Pfam" id="PF04542"/>
    </source>
</evidence>
<dbReference type="InterPro" id="IPR039425">
    <property type="entry name" value="RNA_pol_sigma-70-like"/>
</dbReference>
<dbReference type="InterPro" id="IPR013325">
    <property type="entry name" value="RNA_pol_sigma_r2"/>
</dbReference>
<dbReference type="SUPFAM" id="SSF88946">
    <property type="entry name" value="Sigma2 domain of RNA polymerase sigma factors"/>
    <property type="match status" value="1"/>
</dbReference>
<dbReference type="Proteomes" id="UP000559987">
    <property type="component" value="Unassembled WGS sequence"/>
</dbReference>
<keyword evidence="2" id="KW-0805">Transcription regulation</keyword>
<dbReference type="GO" id="GO:0006352">
    <property type="term" value="P:DNA-templated transcription initiation"/>
    <property type="evidence" value="ECO:0007669"/>
    <property type="project" value="InterPro"/>
</dbReference>
<comment type="caution">
    <text evidence="8">The sequence shown here is derived from an EMBL/GenBank/DDBJ whole genome shotgun (WGS) entry which is preliminary data.</text>
</comment>
<evidence type="ECO:0000256" key="1">
    <source>
        <dbReference type="ARBA" id="ARBA00010641"/>
    </source>
</evidence>
<dbReference type="InterPro" id="IPR007627">
    <property type="entry name" value="RNA_pol_sigma70_r2"/>
</dbReference>
<proteinExistence type="inferred from homology"/>
<protein>
    <submittedName>
        <fullName evidence="8">RNA polymerase sigma-70 factor (ECF subfamily)</fullName>
    </submittedName>
</protein>
<reference evidence="8 9" key="1">
    <citation type="submission" date="2020-08" db="EMBL/GenBank/DDBJ databases">
        <title>Genomic Encyclopedia of Type Strains, Phase III (KMG-III): the genomes of soil and plant-associated and newly described type strains.</title>
        <authorList>
            <person name="Whitman W."/>
        </authorList>
    </citation>
    <scope>NUCLEOTIDE SEQUENCE [LARGE SCALE GENOMIC DNA]</scope>
    <source>
        <strain evidence="8 9">CECT 8571</strain>
    </source>
</reference>
<accession>A0A839UII2</accession>
<dbReference type="Gene3D" id="1.10.1740.10">
    <property type="match status" value="1"/>
</dbReference>
<evidence type="ECO:0000313" key="8">
    <source>
        <dbReference type="EMBL" id="MBB3167662.1"/>
    </source>
</evidence>
<feature type="domain" description="RNA polymerase sigma factor 70 region 4 type 2" evidence="7">
    <location>
        <begin position="127"/>
        <end position="177"/>
    </location>
</feature>
<keyword evidence="3" id="KW-0731">Sigma factor</keyword>
<dbReference type="PANTHER" id="PTHR43133">
    <property type="entry name" value="RNA POLYMERASE ECF-TYPE SIGMA FACTO"/>
    <property type="match status" value="1"/>
</dbReference>
<dbReference type="RefSeq" id="WP_183908570.1">
    <property type="nucleotide sequence ID" value="NZ_JACHXZ010000001.1"/>
</dbReference>
<dbReference type="CDD" id="cd06171">
    <property type="entry name" value="Sigma70_r4"/>
    <property type="match status" value="1"/>
</dbReference>
<organism evidence="8 9">
    <name type="scientific">Simiduia aestuariiviva</name>
    <dbReference type="NCBI Taxonomy" id="1510459"/>
    <lineage>
        <taxon>Bacteria</taxon>
        <taxon>Pseudomonadati</taxon>
        <taxon>Pseudomonadota</taxon>
        <taxon>Gammaproteobacteria</taxon>
        <taxon>Cellvibrionales</taxon>
        <taxon>Cellvibrionaceae</taxon>
        <taxon>Simiduia</taxon>
    </lineage>
</organism>
<sequence>MQQPTLNTGGSSEREQQCNTTHDQQLAAIFQQNAALLKRFLWSRVRHDDDVADLLQETFERFQRHGTRVDLARGRSLLFTIARNLVIDRARHNKVSEVDDGVDIEALMDAAPTPEQQVIDQEAVARLNQVIESLPTQCRRVFVMRKIHQYSQKAIAEKLGISVSTVEKHVAAGMRQCRTLLKAE</sequence>
<feature type="domain" description="RNA polymerase sigma-70 region 2" evidence="6">
    <location>
        <begin position="30"/>
        <end position="94"/>
    </location>
</feature>
<dbReference type="Pfam" id="PF08281">
    <property type="entry name" value="Sigma70_r4_2"/>
    <property type="match status" value="1"/>
</dbReference>
<dbReference type="GO" id="GO:0016987">
    <property type="term" value="F:sigma factor activity"/>
    <property type="evidence" value="ECO:0007669"/>
    <property type="project" value="UniProtKB-KW"/>
</dbReference>
<evidence type="ECO:0000313" key="9">
    <source>
        <dbReference type="Proteomes" id="UP000559987"/>
    </source>
</evidence>
<dbReference type="EMBL" id="JACHXZ010000001">
    <property type="protein sequence ID" value="MBB3167662.1"/>
    <property type="molecule type" value="Genomic_DNA"/>
</dbReference>
<evidence type="ECO:0000256" key="4">
    <source>
        <dbReference type="ARBA" id="ARBA00023163"/>
    </source>
</evidence>
<evidence type="ECO:0000259" key="7">
    <source>
        <dbReference type="Pfam" id="PF08281"/>
    </source>
</evidence>
<dbReference type="Gene3D" id="1.10.10.10">
    <property type="entry name" value="Winged helix-like DNA-binding domain superfamily/Winged helix DNA-binding domain"/>
    <property type="match status" value="1"/>
</dbReference>
<gene>
    <name evidence="8" type="ORF">FHS30_000838</name>
</gene>
<name>A0A839UII2_9GAMM</name>
<dbReference type="GO" id="GO:0003677">
    <property type="term" value="F:DNA binding"/>
    <property type="evidence" value="ECO:0007669"/>
    <property type="project" value="InterPro"/>
</dbReference>
<dbReference type="InterPro" id="IPR013249">
    <property type="entry name" value="RNA_pol_sigma70_r4_t2"/>
</dbReference>
<dbReference type="AlphaFoldDB" id="A0A839UII2"/>